<dbReference type="Pfam" id="PF10502">
    <property type="entry name" value="Peptidase_S26"/>
    <property type="match status" value="1"/>
</dbReference>
<dbReference type="GO" id="GO:0009003">
    <property type="term" value="F:signal peptidase activity"/>
    <property type="evidence" value="ECO:0007669"/>
    <property type="project" value="UniProtKB-EC"/>
</dbReference>
<keyword evidence="5 7" id="KW-0378">Hydrolase</keyword>
<dbReference type="InterPro" id="IPR000223">
    <property type="entry name" value="Pept_S26A_signal_pept_1"/>
</dbReference>
<proteinExistence type="inferred from homology"/>
<dbReference type="InterPro" id="IPR019758">
    <property type="entry name" value="Pept_S26A_signal_pept_1_CS"/>
</dbReference>
<dbReference type="STRING" id="1612202.SAMN05421734_102150"/>
<organism evidence="9 10">
    <name type="scientific">Pelagirhabdus alkalitolerans</name>
    <dbReference type="NCBI Taxonomy" id="1612202"/>
    <lineage>
        <taxon>Bacteria</taxon>
        <taxon>Bacillati</taxon>
        <taxon>Bacillota</taxon>
        <taxon>Bacilli</taxon>
        <taxon>Bacillales</taxon>
        <taxon>Bacillaceae</taxon>
        <taxon>Pelagirhabdus</taxon>
    </lineage>
</organism>
<accession>A0A1G6H2K8</accession>
<evidence type="ECO:0000256" key="4">
    <source>
        <dbReference type="ARBA" id="ARBA00013208"/>
    </source>
</evidence>
<dbReference type="GO" id="GO:0006465">
    <property type="term" value="P:signal peptide processing"/>
    <property type="evidence" value="ECO:0007669"/>
    <property type="project" value="InterPro"/>
</dbReference>
<feature type="transmembrane region" description="Helical" evidence="7">
    <location>
        <begin position="12"/>
        <end position="35"/>
    </location>
</feature>
<feature type="active site" evidence="6">
    <location>
        <position position="39"/>
    </location>
</feature>
<evidence type="ECO:0000256" key="1">
    <source>
        <dbReference type="ARBA" id="ARBA00000677"/>
    </source>
</evidence>
<dbReference type="PANTHER" id="PTHR43390">
    <property type="entry name" value="SIGNAL PEPTIDASE I"/>
    <property type="match status" value="1"/>
</dbReference>
<keyword evidence="7" id="KW-0812">Transmembrane</keyword>
<dbReference type="InterPro" id="IPR019533">
    <property type="entry name" value="Peptidase_S26"/>
</dbReference>
<dbReference type="Proteomes" id="UP000242949">
    <property type="component" value="Unassembled WGS sequence"/>
</dbReference>
<sequence>MSDRKKEWFSWLKAILIAFVLVWILRAFVFMPIAVEGPSMLPTLRSDDHVIIEKVSYRFSDPARFDVIVFNATEEKDYVKRIVGLPGETVEIRDDQLFIDGESIDEPFIDEIRNNQAYGLTYTDDYIFEGVIPEGHYFVLGDNRQNSTDSRAIGLVEEDDIIGQAVLTYWPLRRIQIVS</sequence>
<dbReference type="InterPro" id="IPR036286">
    <property type="entry name" value="LexA/Signal_pep-like_sf"/>
</dbReference>
<dbReference type="NCBIfam" id="TIGR02227">
    <property type="entry name" value="sigpep_I_bact"/>
    <property type="match status" value="1"/>
</dbReference>
<evidence type="ECO:0000259" key="8">
    <source>
        <dbReference type="Pfam" id="PF10502"/>
    </source>
</evidence>
<evidence type="ECO:0000256" key="5">
    <source>
        <dbReference type="ARBA" id="ARBA00022801"/>
    </source>
</evidence>
<dbReference type="PROSITE" id="PS00760">
    <property type="entry name" value="SPASE_I_2"/>
    <property type="match status" value="1"/>
</dbReference>
<dbReference type="RefSeq" id="WP_090792930.1">
    <property type="nucleotide sequence ID" value="NZ_FMYI01000002.1"/>
</dbReference>
<name>A0A1G6H2K8_9BACI</name>
<dbReference type="GO" id="GO:0005886">
    <property type="term" value="C:plasma membrane"/>
    <property type="evidence" value="ECO:0007669"/>
    <property type="project" value="UniProtKB-SubCell"/>
</dbReference>
<dbReference type="AlphaFoldDB" id="A0A1G6H2K8"/>
<dbReference type="Gene3D" id="2.10.109.10">
    <property type="entry name" value="Umud Fragment, subunit A"/>
    <property type="match status" value="1"/>
</dbReference>
<dbReference type="EC" id="3.4.21.89" evidence="4 7"/>
<gene>
    <name evidence="9" type="ORF">SAMN05421734_102150</name>
</gene>
<keyword evidence="7" id="KW-1133">Transmembrane helix</keyword>
<keyword evidence="7" id="KW-0645">Protease</keyword>
<evidence type="ECO:0000256" key="7">
    <source>
        <dbReference type="RuleBase" id="RU362042"/>
    </source>
</evidence>
<evidence type="ECO:0000313" key="9">
    <source>
        <dbReference type="EMBL" id="SDB88441.1"/>
    </source>
</evidence>
<dbReference type="PROSITE" id="PS00761">
    <property type="entry name" value="SPASE_I_3"/>
    <property type="match status" value="1"/>
</dbReference>
<feature type="domain" description="Peptidase S26" evidence="8">
    <location>
        <begin position="9"/>
        <end position="170"/>
    </location>
</feature>
<evidence type="ECO:0000256" key="3">
    <source>
        <dbReference type="ARBA" id="ARBA00009370"/>
    </source>
</evidence>
<dbReference type="PRINTS" id="PR00727">
    <property type="entry name" value="LEADERPTASE"/>
</dbReference>
<keyword evidence="10" id="KW-1185">Reference proteome</keyword>
<dbReference type="InterPro" id="IPR019757">
    <property type="entry name" value="Pept_S26A_signal_pept_1_Lys-AS"/>
</dbReference>
<evidence type="ECO:0000313" key="10">
    <source>
        <dbReference type="Proteomes" id="UP000242949"/>
    </source>
</evidence>
<comment type="similarity">
    <text evidence="3 7">Belongs to the peptidase S26 family.</text>
</comment>
<dbReference type="EMBL" id="FMYI01000002">
    <property type="protein sequence ID" value="SDB88441.1"/>
    <property type="molecule type" value="Genomic_DNA"/>
</dbReference>
<evidence type="ECO:0000256" key="6">
    <source>
        <dbReference type="PIRSR" id="PIRSR600223-1"/>
    </source>
</evidence>
<dbReference type="SUPFAM" id="SSF51306">
    <property type="entry name" value="LexA/Signal peptidase"/>
    <property type="match status" value="1"/>
</dbReference>
<dbReference type="GO" id="GO:0004252">
    <property type="term" value="F:serine-type endopeptidase activity"/>
    <property type="evidence" value="ECO:0007669"/>
    <property type="project" value="InterPro"/>
</dbReference>
<feature type="active site" evidence="6">
    <location>
        <position position="80"/>
    </location>
</feature>
<dbReference type="PANTHER" id="PTHR43390:SF1">
    <property type="entry name" value="CHLOROPLAST PROCESSING PEPTIDASE"/>
    <property type="match status" value="1"/>
</dbReference>
<comment type="catalytic activity">
    <reaction evidence="1 7">
        <text>Cleavage of hydrophobic, N-terminal signal or leader sequences from secreted and periplasmic proteins.</text>
        <dbReference type="EC" id="3.4.21.89"/>
    </reaction>
</comment>
<protein>
    <recommendedName>
        <fullName evidence="4 7">Signal peptidase I</fullName>
        <ecNumber evidence="4 7">3.4.21.89</ecNumber>
    </recommendedName>
</protein>
<reference evidence="10" key="1">
    <citation type="submission" date="2016-09" db="EMBL/GenBank/DDBJ databases">
        <authorList>
            <person name="Varghese N."/>
            <person name="Submissions S."/>
        </authorList>
    </citation>
    <scope>NUCLEOTIDE SEQUENCE [LARGE SCALE GENOMIC DNA]</scope>
    <source>
        <strain evidence="10">S5</strain>
    </source>
</reference>
<keyword evidence="7" id="KW-0472">Membrane</keyword>
<dbReference type="OrthoDB" id="9802919at2"/>
<comment type="subcellular location">
    <subcellularLocation>
        <location evidence="2">Cell membrane</location>
        <topology evidence="2">Single-pass type II membrane protein</topology>
    </subcellularLocation>
    <subcellularLocation>
        <location evidence="7">Membrane</location>
        <topology evidence="7">Single-pass type II membrane protein</topology>
    </subcellularLocation>
</comment>
<evidence type="ECO:0000256" key="2">
    <source>
        <dbReference type="ARBA" id="ARBA00004401"/>
    </source>
</evidence>
<dbReference type="CDD" id="cd06530">
    <property type="entry name" value="S26_SPase_I"/>
    <property type="match status" value="1"/>
</dbReference>